<evidence type="ECO:0000256" key="1">
    <source>
        <dbReference type="SAM" id="MobiDB-lite"/>
    </source>
</evidence>
<feature type="region of interest" description="Disordered" evidence="1">
    <location>
        <begin position="1"/>
        <end position="25"/>
    </location>
</feature>
<protein>
    <submittedName>
        <fullName evidence="2">Uncharacterized protein</fullName>
    </submittedName>
</protein>
<gene>
    <name evidence="2" type="ORF">GCM10009858_44870</name>
</gene>
<dbReference type="EMBL" id="BAAARE010000035">
    <property type="protein sequence ID" value="GAA2501727.1"/>
    <property type="molecule type" value="Genomic_DNA"/>
</dbReference>
<keyword evidence="3" id="KW-1185">Reference proteome</keyword>
<dbReference type="Proteomes" id="UP001500730">
    <property type="component" value="Unassembled WGS sequence"/>
</dbReference>
<accession>A0ABN3MGS8</accession>
<organism evidence="2 3">
    <name type="scientific">Terrabacter carboxydivorans</name>
    <dbReference type="NCBI Taxonomy" id="619730"/>
    <lineage>
        <taxon>Bacteria</taxon>
        <taxon>Bacillati</taxon>
        <taxon>Actinomycetota</taxon>
        <taxon>Actinomycetes</taxon>
        <taxon>Micrococcales</taxon>
        <taxon>Intrasporangiaceae</taxon>
        <taxon>Terrabacter</taxon>
    </lineage>
</organism>
<comment type="caution">
    <text evidence="2">The sequence shown here is derived from an EMBL/GenBank/DDBJ whole genome shotgun (WGS) entry which is preliminary data.</text>
</comment>
<sequence length="87" mass="9764">MRDTKCMAGGSGRGHDHPIPLPPPARRHCWVTGPESSREPHPGLIVEWSRRDDGWWALVTYVIETDAAVVQQWLPATLLTPTASRQR</sequence>
<proteinExistence type="predicted"/>
<name>A0ABN3MGS8_9MICO</name>
<evidence type="ECO:0000313" key="2">
    <source>
        <dbReference type="EMBL" id="GAA2501727.1"/>
    </source>
</evidence>
<reference evidence="2 3" key="1">
    <citation type="journal article" date="2019" name="Int. J. Syst. Evol. Microbiol.">
        <title>The Global Catalogue of Microorganisms (GCM) 10K type strain sequencing project: providing services to taxonomists for standard genome sequencing and annotation.</title>
        <authorList>
            <consortium name="The Broad Institute Genomics Platform"/>
            <consortium name="The Broad Institute Genome Sequencing Center for Infectious Disease"/>
            <person name="Wu L."/>
            <person name="Ma J."/>
        </authorList>
    </citation>
    <scope>NUCLEOTIDE SEQUENCE [LARGE SCALE GENOMIC DNA]</scope>
    <source>
        <strain evidence="2 3">JCM 16259</strain>
    </source>
</reference>
<evidence type="ECO:0000313" key="3">
    <source>
        <dbReference type="Proteomes" id="UP001500730"/>
    </source>
</evidence>